<gene>
    <name evidence="1" type="ORF">SAMN05443248_2031</name>
</gene>
<dbReference type="EMBL" id="LT670817">
    <property type="protein sequence ID" value="SHG57987.1"/>
    <property type="molecule type" value="Genomic_DNA"/>
</dbReference>
<sequence>MDRGSQRYWLCLIPRWFKLDFFGEAFQISEYIFEIPDGSLVWPAIPFQRKIEAPLICTALLLSRLMLASLKYILRIAIPKNSIAIPSCEGSTRIRMRSAARIPLDNGMP</sequence>
<accession>A0A1M5KYZ0</accession>
<proteinExistence type="predicted"/>
<evidence type="ECO:0000313" key="2">
    <source>
        <dbReference type="Proteomes" id="UP000189796"/>
    </source>
</evidence>
<dbReference type="AlphaFoldDB" id="A0A1M5KYZ0"/>
<evidence type="ECO:0000313" key="1">
    <source>
        <dbReference type="EMBL" id="SHG57987.1"/>
    </source>
</evidence>
<reference evidence="1 2" key="1">
    <citation type="submission" date="2016-11" db="EMBL/GenBank/DDBJ databases">
        <authorList>
            <person name="Jaros S."/>
            <person name="Januszkiewicz K."/>
            <person name="Wedrychowicz H."/>
        </authorList>
    </citation>
    <scope>NUCLEOTIDE SEQUENCE [LARGE SCALE GENOMIC DNA]</scope>
    <source>
        <strain evidence="1 2">GAS138</strain>
    </source>
</reference>
<protein>
    <submittedName>
        <fullName evidence="1">Uncharacterized protein</fullName>
    </submittedName>
</protein>
<organism evidence="1 2">
    <name type="scientific">Bradyrhizobium erythrophlei</name>
    <dbReference type="NCBI Taxonomy" id="1437360"/>
    <lineage>
        <taxon>Bacteria</taxon>
        <taxon>Pseudomonadati</taxon>
        <taxon>Pseudomonadota</taxon>
        <taxon>Alphaproteobacteria</taxon>
        <taxon>Hyphomicrobiales</taxon>
        <taxon>Nitrobacteraceae</taxon>
        <taxon>Bradyrhizobium</taxon>
    </lineage>
</organism>
<name>A0A1M5KYZ0_9BRAD</name>
<dbReference type="Proteomes" id="UP000189796">
    <property type="component" value="Chromosome I"/>
</dbReference>